<dbReference type="EMBL" id="RQPI01000008">
    <property type="protein sequence ID" value="RQW10524.1"/>
    <property type="molecule type" value="Genomic_DNA"/>
</dbReference>
<evidence type="ECO:0000313" key="3">
    <source>
        <dbReference type="Proteomes" id="UP000282529"/>
    </source>
</evidence>
<feature type="compositionally biased region" description="Basic and acidic residues" evidence="1">
    <location>
        <begin position="12"/>
        <end position="24"/>
    </location>
</feature>
<gene>
    <name evidence="2" type="ORF">EH198_14725</name>
</gene>
<feature type="region of interest" description="Disordered" evidence="1">
    <location>
        <begin position="1"/>
        <end position="47"/>
    </location>
</feature>
<proteinExistence type="predicted"/>
<name>A0A3N9P612_9BACL</name>
<evidence type="ECO:0000256" key="1">
    <source>
        <dbReference type="SAM" id="MobiDB-lite"/>
    </source>
</evidence>
<dbReference type="RefSeq" id="WP_148091504.1">
    <property type="nucleotide sequence ID" value="NZ_RQPI01000008.1"/>
</dbReference>
<sequence>MPGARPAATSRSEQHGAVKPPSDRRAKRRSSSLAASPASAFAKRTGWGWTSPYATLSEAAVRLKPRRRPQAGCREPQSR</sequence>
<dbReference type="Proteomes" id="UP000282529">
    <property type="component" value="Unassembled WGS sequence"/>
</dbReference>
<organism evidence="2 3">
    <name type="scientific">Paenibacillus rhizophilus</name>
    <dbReference type="NCBI Taxonomy" id="1850366"/>
    <lineage>
        <taxon>Bacteria</taxon>
        <taxon>Bacillati</taxon>
        <taxon>Bacillota</taxon>
        <taxon>Bacilli</taxon>
        <taxon>Bacillales</taxon>
        <taxon>Paenibacillaceae</taxon>
        <taxon>Paenibacillus</taxon>
    </lineage>
</organism>
<protein>
    <submittedName>
        <fullName evidence="2">Uncharacterized protein</fullName>
    </submittedName>
</protein>
<accession>A0A3N9P612</accession>
<dbReference type="AlphaFoldDB" id="A0A3N9P612"/>
<evidence type="ECO:0000313" key="2">
    <source>
        <dbReference type="EMBL" id="RQW10524.1"/>
    </source>
</evidence>
<feature type="compositionally biased region" description="Low complexity" evidence="1">
    <location>
        <begin position="31"/>
        <end position="44"/>
    </location>
</feature>
<comment type="caution">
    <text evidence="2">The sequence shown here is derived from an EMBL/GenBank/DDBJ whole genome shotgun (WGS) entry which is preliminary data.</text>
</comment>
<keyword evidence="3" id="KW-1185">Reference proteome</keyword>
<reference evidence="2 3" key="1">
    <citation type="submission" date="2018-11" db="EMBL/GenBank/DDBJ databases">
        <title>Genome sequence of strain 7197.</title>
        <authorList>
            <person name="Gao J."/>
            <person name="Sun J."/>
        </authorList>
    </citation>
    <scope>NUCLEOTIDE SEQUENCE [LARGE SCALE GENOMIC DNA]</scope>
    <source>
        <strain evidence="2 3">7197</strain>
    </source>
</reference>